<dbReference type="Proteomes" id="UP000008922">
    <property type="component" value="Chromosome"/>
</dbReference>
<reference evidence="1 2" key="1">
    <citation type="submission" date="2010-12" db="EMBL/GenBank/DDBJ databases">
        <title>Whole genome sequence of Anaerolinea thermophila UNI-1.</title>
        <authorList>
            <person name="Narita-Yamada S."/>
            <person name="Kishi E."/>
            <person name="Watanabe Y."/>
            <person name="Takasaki K."/>
            <person name="Ankai A."/>
            <person name="Oguchi A."/>
            <person name="Fukui S."/>
            <person name="Takahashi M."/>
            <person name="Yashiro I."/>
            <person name="Hosoyama A."/>
            <person name="Sekiguchi Y."/>
            <person name="Hanada S."/>
            <person name="Fujita N."/>
        </authorList>
    </citation>
    <scope>NUCLEOTIDE SEQUENCE [LARGE SCALE GENOMIC DNA]</scope>
    <source>
        <strain evidence="2">DSM 14523 / JCM 11388 / NBRC 100420 / UNI-1</strain>
    </source>
</reference>
<proteinExistence type="predicted"/>
<name>E8MYA2_ANATU</name>
<evidence type="ECO:0000313" key="2">
    <source>
        <dbReference type="Proteomes" id="UP000008922"/>
    </source>
</evidence>
<organism evidence="1 2">
    <name type="scientific">Anaerolinea thermophila (strain DSM 14523 / JCM 11388 / NBRC 100420 / UNI-1)</name>
    <dbReference type="NCBI Taxonomy" id="926569"/>
    <lineage>
        <taxon>Bacteria</taxon>
        <taxon>Bacillati</taxon>
        <taxon>Chloroflexota</taxon>
        <taxon>Anaerolineae</taxon>
        <taxon>Anaerolineales</taxon>
        <taxon>Anaerolineaceae</taxon>
        <taxon>Anaerolinea</taxon>
    </lineage>
</organism>
<protein>
    <submittedName>
        <fullName evidence="1">Uncharacterized protein</fullName>
    </submittedName>
</protein>
<dbReference type="EMBL" id="AP012029">
    <property type="protein sequence ID" value="BAJ62047.1"/>
    <property type="molecule type" value="Genomic_DNA"/>
</dbReference>
<dbReference type="KEGG" id="atm:ANT_00130"/>
<dbReference type="STRING" id="926569.ANT_00130"/>
<dbReference type="InParanoid" id="E8MYA2"/>
<gene>
    <name evidence="1" type="ordered locus">ANT_00130</name>
</gene>
<keyword evidence="2" id="KW-1185">Reference proteome</keyword>
<sequence length="44" mass="4998">MIKGVYVQTKGTLQWYVPARTIRHPLSLLVTTARPETAERRTSA</sequence>
<evidence type="ECO:0000313" key="1">
    <source>
        <dbReference type="EMBL" id="BAJ62047.1"/>
    </source>
</evidence>
<dbReference type="HOGENOM" id="CLU_3211695_0_0_0"/>
<accession>E8MYA2</accession>
<dbReference type="AlphaFoldDB" id="E8MYA2"/>